<name>A0A6J7DXL9_9ZZZZ</name>
<dbReference type="InterPro" id="IPR013783">
    <property type="entry name" value="Ig-like_fold"/>
</dbReference>
<dbReference type="Gene3D" id="2.60.40.10">
    <property type="entry name" value="Immunoglobulins"/>
    <property type="match status" value="1"/>
</dbReference>
<dbReference type="EMBL" id="CAFBLM010000043">
    <property type="protein sequence ID" value="CAB4874358.1"/>
    <property type="molecule type" value="Genomic_DNA"/>
</dbReference>
<evidence type="ECO:0000256" key="2">
    <source>
        <dbReference type="SAM" id="Phobius"/>
    </source>
</evidence>
<proteinExistence type="predicted"/>
<keyword evidence="2" id="KW-0472">Membrane</keyword>
<protein>
    <submittedName>
        <fullName evidence="3">Unannotated protein</fullName>
    </submittedName>
</protein>
<feature type="compositionally biased region" description="Low complexity" evidence="1">
    <location>
        <begin position="347"/>
        <end position="359"/>
    </location>
</feature>
<dbReference type="AlphaFoldDB" id="A0A6J7DXL9"/>
<organism evidence="3">
    <name type="scientific">freshwater metagenome</name>
    <dbReference type="NCBI Taxonomy" id="449393"/>
    <lineage>
        <taxon>unclassified sequences</taxon>
        <taxon>metagenomes</taxon>
        <taxon>ecological metagenomes</taxon>
    </lineage>
</organism>
<accession>A0A6J7DXL9</accession>
<reference evidence="3" key="1">
    <citation type="submission" date="2020-05" db="EMBL/GenBank/DDBJ databases">
        <authorList>
            <person name="Chiriac C."/>
            <person name="Salcher M."/>
            <person name="Ghai R."/>
            <person name="Kavagutti S V."/>
        </authorList>
    </citation>
    <scope>NUCLEOTIDE SEQUENCE</scope>
</reference>
<keyword evidence="2" id="KW-1133">Transmembrane helix</keyword>
<keyword evidence="2" id="KW-0812">Transmembrane</keyword>
<sequence length="366" mass="38359">MWVGLGLDLTTFSSQRRAVEWMRRVKQGSSLRLTLTLLAAGVAGALIVPMSAPAQAADNGAWSAAPTQQGSFAGRQFFFEELAPGATVKDSITVKNASAAPLDLDVYSADAFNVEAGAGFALRKRGETNTDVGSWITVGKTKIVLQPGQKGNVPFTLTVPRGVTPGDHAGGVVTIEPAPTPTGDSSQLLIQRALGVRVYVRVAGPLSPRLTVTNVDLAVKPARLPFVGQQGGATVTYTVKNSGNVRLTANRQIVLKGIFGNTLHDTGTGPIPEILPGSTVRLTENFSGMPVLDRVTANLVLSEKTNNVKSAGQASAWSISWVFLFLLLLLILGTLGAIWWSRLGTAASSPVSPAAGPTTQPETEQP</sequence>
<feature type="transmembrane region" description="Helical" evidence="2">
    <location>
        <begin position="316"/>
        <end position="340"/>
    </location>
</feature>
<feature type="region of interest" description="Disordered" evidence="1">
    <location>
        <begin position="347"/>
        <end position="366"/>
    </location>
</feature>
<evidence type="ECO:0000256" key="1">
    <source>
        <dbReference type="SAM" id="MobiDB-lite"/>
    </source>
</evidence>
<evidence type="ECO:0000313" key="3">
    <source>
        <dbReference type="EMBL" id="CAB4874358.1"/>
    </source>
</evidence>
<gene>
    <name evidence="3" type="ORF">UFOPK3401_00992</name>
</gene>